<sequence>MVNSPRATMRLTFWTAALSLGMLAGGAASAKTVAILTPFQQSVTTNQMIASLQAQASKRGWKTNVVDTKGDVGQLASRMEDVIAAKADAIVIVSTDPNQLKNQIRAANDAKIPVFGLDSGYISGMAMNATSDNTAMGKTITEYLFKAMNGKGNLVVLTYRPHPGVLKRTLALDAALKAAPGIKVVTEQEVQVPGPIENSRKQMENILLANSRKGAITAVWAGWDEPAIGVAQALQAAGRDDIIVVGIDGTSQAVSMIQKGSPIKATLKQNFPQMAVLVAQQIERVFGGQKVSATELYAPATLVTRQP</sequence>
<evidence type="ECO:0000313" key="6">
    <source>
        <dbReference type="EMBL" id="GHF43918.1"/>
    </source>
</evidence>
<dbReference type="EMBL" id="JACHFK010000004">
    <property type="protein sequence ID" value="MBB5376454.1"/>
    <property type="molecule type" value="Genomic_DNA"/>
</dbReference>
<evidence type="ECO:0000313" key="7">
    <source>
        <dbReference type="EMBL" id="MBB5376454.1"/>
    </source>
</evidence>
<dbReference type="AlphaFoldDB" id="A0A7W8KH60"/>
<dbReference type="GO" id="GO:0030313">
    <property type="term" value="C:cell envelope"/>
    <property type="evidence" value="ECO:0007669"/>
    <property type="project" value="UniProtKB-SubCell"/>
</dbReference>
<dbReference type="Gene3D" id="3.40.50.2300">
    <property type="match status" value="2"/>
</dbReference>
<feature type="signal peptide" evidence="4">
    <location>
        <begin position="1"/>
        <end position="30"/>
    </location>
</feature>
<protein>
    <submittedName>
        <fullName evidence="7">Ribose transport system substrate-binding protein</fullName>
    </submittedName>
    <submittedName>
        <fullName evidence="6">Sugar ABC transporter substrate-binding protein</fullName>
    </submittedName>
</protein>
<dbReference type="InterPro" id="IPR025997">
    <property type="entry name" value="SBP_2_dom"/>
</dbReference>
<evidence type="ECO:0000256" key="3">
    <source>
        <dbReference type="ARBA" id="ARBA00022729"/>
    </source>
</evidence>
<dbReference type="InterPro" id="IPR028082">
    <property type="entry name" value="Peripla_BP_I"/>
</dbReference>
<proteinExistence type="inferred from homology"/>
<reference evidence="6" key="1">
    <citation type="journal article" date="2014" name="Int. J. Syst. Evol. Microbiol.">
        <title>Complete genome of a new Firmicutes species belonging to the dominant human colonic microbiota ('Ruminococcus bicirculans') reveals two chromosomes and a selective capacity to utilize plant glucans.</title>
        <authorList>
            <consortium name="NISC Comparative Sequencing Program"/>
            <person name="Wegmann U."/>
            <person name="Louis P."/>
            <person name="Goesmann A."/>
            <person name="Henrissat B."/>
            <person name="Duncan S.H."/>
            <person name="Flint H.J."/>
        </authorList>
    </citation>
    <scope>NUCLEOTIDE SEQUENCE</scope>
    <source>
        <strain evidence="6">CGMCC 1.18437</strain>
    </source>
</reference>
<comment type="similarity">
    <text evidence="2">Belongs to the bacterial solute-binding protein 2 family.</text>
</comment>
<evidence type="ECO:0000313" key="8">
    <source>
        <dbReference type="Proteomes" id="UP000539473"/>
    </source>
</evidence>
<evidence type="ECO:0000313" key="9">
    <source>
        <dbReference type="Proteomes" id="UP000619376"/>
    </source>
</evidence>
<comment type="subcellular location">
    <subcellularLocation>
        <location evidence="1">Cell envelope</location>
    </subcellularLocation>
</comment>
<reference evidence="9" key="2">
    <citation type="journal article" date="2019" name="Int. J. Syst. Evol. Microbiol.">
        <title>The Global Catalogue of Microorganisms (GCM) 10K type strain sequencing project: providing services to taxonomists for standard genome sequencing and annotation.</title>
        <authorList>
            <consortium name="The Broad Institute Genomics Platform"/>
            <consortium name="The Broad Institute Genome Sequencing Center for Infectious Disease"/>
            <person name="Wu L."/>
            <person name="Ma J."/>
        </authorList>
    </citation>
    <scope>NUCLEOTIDE SEQUENCE [LARGE SCALE GENOMIC DNA]</scope>
    <source>
        <strain evidence="9">CGMCC 1.18437</strain>
    </source>
</reference>
<keyword evidence="9" id="KW-1185">Reference proteome</keyword>
<evidence type="ECO:0000256" key="1">
    <source>
        <dbReference type="ARBA" id="ARBA00004196"/>
    </source>
</evidence>
<dbReference type="GO" id="GO:0030246">
    <property type="term" value="F:carbohydrate binding"/>
    <property type="evidence" value="ECO:0007669"/>
    <property type="project" value="UniProtKB-ARBA"/>
</dbReference>
<dbReference type="Pfam" id="PF13407">
    <property type="entry name" value="Peripla_BP_4"/>
    <property type="match status" value="1"/>
</dbReference>
<dbReference type="PANTHER" id="PTHR46847:SF1">
    <property type="entry name" value="D-ALLOSE-BINDING PERIPLASMIC PROTEIN-RELATED"/>
    <property type="match status" value="1"/>
</dbReference>
<evidence type="ECO:0000256" key="4">
    <source>
        <dbReference type="SAM" id="SignalP"/>
    </source>
</evidence>
<dbReference type="Proteomes" id="UP000619376">
    <property type="component" value="Unassembled WGS sequence"/>
</dbReference>
<feature type="chain" id="PRO_5031522735" evidence="4">
    <location>
        <begin position="31"/>
        <end position="307"/>
    </location>
</feature>
<accession>A0A7W8KH60</accession>
<evidence type="ECO:0000256" key="2">
    <source>
        <dbReference type="ARBA" id="ARBA00007639"/>
    </source>
</evidence>
<organism evidence="7 8">
    <name type="scientific">Deinococcus metalli</name>
    <dbReference type="NCBI Taxonomy" id="1141878"/>
    <lineage>
        <taxon>Bacteria</taxon>
        <taxon>Thermotogati</taxon>
        <taxon>Deinococcota</taxon>
        <taxon>Deinococci</taxon>
        <taxon>Deinococcales</taxon>
        <taxon>Deinococcaceae</taxon>
        <taxon>Deinococcus</taxon>
    </lineage>
</organism>
<evidence type="ECO:0000259" key="5">
    <source>
        <dbReference type="Pfam" id="PF13407"/>
    </source>
</evidence>
<dbReference type="PANTHER" id="PTHR46847">
    <property type="entry name" value="D-ALLOSE-BINDING PERIPLASMIC PROTEIN-RELATED"/>
    <property type="match status" value="1"/>
</dbReference>
<dbReference type="RefSeq" id="WP_184111090.1">
    <property type="nucleotide sequence ID" value="NZ_BNAJ01000004.1"/>
</dbReference>
<feature type="domain" description="Periplasmic binding protein" evidence="5">
    <location>
        <begin position="34"/>
        <end position="289"/>
    </location>
</feature>
<dbReference type="EMBL" id="BNAJ01000004">
    <property type="protein sequence ID" value="GHF43918.1"/>
    <property type="molecule type" value="Genomic_DNA"/>
</dbReference>
<name>A0A7W8KH60_9DEIO</name>
<dbReference type="SUPFAM" id="SSF53822">
    <property type="entry name" value="Periplasmic binding protein-like I"/>
    <property type="match status" value="1"/>
</dbReference>
<reference evidence="6" key="4">
    <citation type="submission" date="2024-05" db="EMBL/GenBank/DDBJ databases">
        <authorList>
            <person name="Sun Q."/>
            <person name="Zhou Y."/>
        </authorList>
    </citation>
    <scope>NUCLEOTIDE SEQUENCE</scope>
    <source>
        <strain evidence="6">CGMCC 1.18437</strain>
    </source>
</reference>
<comment type="caution">
    <text evidence="7">The sequence shown here is derived from an EMBL/GenBank/DDBJ whole genome shotgun (WGS) entry which is preliminary data.</text>
</comment>
<reference evidence="7 8" key="3">
    <citation type="submission" date="2020-08" db="EMBL/GenBank/DDBJ databases">
        <title>Genomic Encyclopedia of Type Strains, Phase IV (KMG-IV): sequencing the most valuable type-strain genomes for metagenomic binning, comparative biology and taxonomic classification.</title>
        <authorList>
            <person name="Goeker M."/>
        </authorList>
    </citation>
    <scope>NUCLEOTIDE SEQUENCE [LARGE SCALE GENOMIC DNA]</scope>
    <source>
        <strain evidence="7 8">DSM 27521</strain>
    </source>
</reference>
<dbReference type="Proteomes" id="UP000539473">
    <property type="component" value="Unassembled WGS sequence"/>
</dbReference>
<gene>
    <name evidence="6" type="ORF">GCM10017781_20480</name>
    <name evidence="7" type="ORF">HNQ07_001918</name>
</gene>
<keyword evidence="3 4" id="KW-0732">Signal</keyword>